<evidence type="ECO:0000259" key="1">
    <source>
        <dbReference type="Pfam" id="PF00326"/>
    </source>
</evidence>
<dbReference type="OrthoDB" id="3668964at2"/>
<protein>
    <submittedName>
        <fullName evidence="2">Tat (Twin-arginine translocation) pathway signal sequence</fullName>
    </submittedName>
</protein>
<dbReference type="GO" id="GO:0006508">
    <property type="term" value="P:proteolysis"/>
    <property type="evidence" value="ECO:0007669"/>
    <property type="project" value="InterPro"/>
</dbReference>
<dbReference type="SUPFAM" id="SSF53474">
    <property type="entry name" value="alpha/beta-Hydrolases"/>
    <property type="match status" value="1"/>
</dbReference>
<dbReference type="InterPro" id="IPR001375">
    <property type="entry name" value="Peptidase_S9_cat"/>
</dbReference>
<dbReference type="Proteomes" id="UP000199403">
    <property type="component" value="Unassembled WGS sequence"/>
</dbReference>
<proteinExistence type="predicted"/>
<dbReference type="RefSeq" id="WP_092167831.1">
    <property type="nucleotide sequence ID" value="NZ_FNZH01000001.1"/>
</dbReference>
<organism evidence="2 3">
    <name type="scientific">Cyclobacterium xiamenense</name>
    <dbReference type="NCBI Taxonomy" id="1297121"/>
    <lineage>
        <taxon>Bacteria</taxon>
        <taxon>Pseudomonadati</taxon>
        <taxon>Bacteroidota</taxon>
        <taxon>Cytophagia</taxon>
        <taxon>Cytophagales</taxon>
        <taxon>Cyclobacteriaceae</taxon>
        <taxon>Cyclobacterium</taxon>
    </lineage>
</organism>
<dbReference type="STRING" id="1416801.SAMN05192553_10124"/>
<feature type="domain" description="Peptidase S9 prolyl oligopeptidase catalytic" evidence="1">
    <location>
        <begin position="267"/>
        <end position="335"/>
    </location>
</feature>
<keyword evidence="3" id="KW-1185">Reference proteome</keyword>
<sequence>MENERRDFIKKAGLAGASLAAGFSLPSASNAEPTPASDSRYRAEQSIIGPYGPWLDRVMSRELPSLSFRNDSFTDLSEWKTLALSRTRERLGIPVLGERPRVTVHDSHTYDGLRIEEVSWQLPYGRPTKALVLKPENAEGRLPGILAFHDHGGNKYFGWRKITKTGKEQHPLMKSHQEHYYEGMAWANEVAKRGYVVMVSDAFTFASRRVMLEDVPENQRSGLNDSDPENPTSIEAYNQWAGAHEHVMAKSLFCGGTTWPGVFFAEDQMALDILASRPDVDESRLGCGGLSGGGLRTVMMAGLDARIRCAVCVGFMSTWTDFLLHKSFTHTWMTYVPRLPEELDFPEILGLRVPLPTLVLNDEQDQLYTLPEMKKADAILQRIYEKVGASDRYKASYYPGPHKFDQPMQQEAFAWWDKWLKN</sequence>
<dbReference type="InterPro" id="IPR006311">
    <property type="entry name" value="TAT_signal"/>
</dbReference>
<evidence type="ECO:0000313" key="3">
    <source>
        <dbReference type="Proteomes" id="UP000199403"/>
    </source>
</evidence>
<dbReference type="GO" id="GO:0008236">
    <property type="term" value="F:serine-type peptidase activity"/>
    <property type="evidence" value="ECO:0007669"/>
    <property type="project" value="InterPro"/>
</dbReference>
<dbReference type="EMBL" id="FNZH01000001">
    <property type="protein sequence ID" value="SEI73329.1"/>
    <property type="molecule type" value="Genomic_DNA"/>
</dbReference>
<name>A0A1H6SZK9_9BACT</name>
<evidence type="ECO:0000313" key="2">
    <source>
        <dbReference type="EMBL" id="SEI73329.1"/>
    </source>
</evidence>
<dbReference type="InterPro" id="IPR029058">
    <property type="entry name" value="AB_hydrolase_fold"/>
</dbReference>
<dbReference type="InterPro" id="IPR050261">
    <property type="entry name" value="FrsA_esterase"/>
</dbReference>
<dbReference type="AlphaFoldDB" id="A0A1H6SZK9"/>
<dbReference type="Gene3D" id="3.40.50.1820">
    <property type="entry name" value="alpha/beta hydrolase"/>
    <property type="match status" value="1"/>
</dbReference>
<accession>A0A1H6SZK9</accession>
<dbReference type="NCBIfam" id="TIGR01409">
    <property type="entry name" value="TAT_signal_seq"/>
    <property type="match status" value="1"/>
</dbReference>
<reference evidence="3" key="1">
    <citation type="submission" date="2016-10" db="EMBL/GenBank/DDBJ databases">
        <authorList>
            <person name="Varghese N."/>
            <person name="Submissions S."/>
        </authorList>
    </citation>
    <scope>NUCLEOTIDE SEQUENCE [LARGE SCALE GENOMIC DNA]</scope>
    <source>
        <strain evidence="3">IBRC-M 10761</strain>
    </source>
</reference>
<dbReference type="Pfam" id="PF00326">
    <property type="entry name" value="Peptidase_S9"/>
    <property type="match status" value="1"/>
</dbReference>
<dbReference type="PANTHER" id="PTHR22946">
    <property type="entry name" value="DIENELACTONE HYDROLASE DOMAIN-CONTAINING PROTEIN-RELATED"/>
    <property type="match status" value="1"/>
</dbReference>
<gene>
    <name evidence="2" type="ORF">SAMN05192553_10124</name>
</gene>
<dbReference type="InterPro" id="IPR019546">
    <property type="entry name" value="TAT_signal_bac_arc"/>
</dbReference>
<dbReference type="PROSITE" id="PS51318">
    <property type="entry name" value="TAT"/>
    <property type="match status" value="1"/>
</dbReference>